<sequence length="17" mass="2071">MLFFVSYDAKPKVRKQN</sequence>
<name>A0A0W0FIC7_MONRR</name>
<evidence type="ECO:0000313" key="2">
    <source>
        <dbReference type="Proteomes" id="UP000054988"/>
    </source>
</evidence>
<comment type="caution">
    <text evidence="1">The sequence shown here is derived from an EMBL/GenBank/DDBJ whole genome shotgun (WGS) entry which is preliminary data.</text>
</comment>
<dbReference type="Proteomes" id="UP000054988">
    <property type="component" value="Unassembled WGS sequence"/>
</dbReference>
<protein>
    <submittedName>
        <fullName evidence="1">Uncharacterized protein</fullName>
    </submittedName>
</protein>
<proteinExistence type="predicted"/>
<reference evidence="1 2" key="1">
    <citation type="submission" date="2015-12" db="EMBL/GenBank/DDBJ databases">
        <title>Draft genome sequence of Moniliophthora roreri, the causal agent of frosty pod rot of cacao.</title>
        <authorList>
            <person name="Aime M.C."/>
            <person name="Diaz-Valderrama J.R."/>
            <person name="Kijpornyongpan T."/>
            <person name="Phillips-Mora W."/>
        </authorList>
    </citation>
    <scope>NUCLEOTIDE SEQUENCE [LARGE SCALE GENOMIC DNA]</scope>
    <source>
        <strain evidence="1 2">MCA 2952</strain>
    </source>
</reference>
<gene>
    <name evidence="1" type="ORF">WG66_11332</name>
</gene>
<organism evidence="1 2">
    <name type="scientific">Moniliophthora roreri</name>
    <name type="common">Frosty pod rot fungus</name>
    <name type="synonym">Monilia roreri</name>
    <dbReference type="NCBI Taxonomy" id="221103"/>
    <lineage>
        <taxon>Eukaryota</taxon>
        <taxon>Fungi</taxon>
        <taxon>Dikarya</taxon>
        <taxon>Basidiomycota</taxon>
        <taxon>Agaricomycotina</taxon>
        <taxon>Agaricomycetes</taxon>
        <taxon>Agaricomycetidae</taxon>
        <taxon>Agaricales</taxon>
        <taxon>Marasmiineae</taxon>
        <taxon>Marasmiaceae</taxon>
        <taxon>Moniliophthora</taxon>
    </lineage>
</organism>
<accession>A0A0W0FIC7</accession>
<evidence type="ECO:0000313" key="1">
    <source>
        <dbReference type="EMBL" id="KTB36088.1"/>
    </source>
</evidence>
<dbReference type="EMBL" id="LATX01001927">
    <property type="protein sequence ID" value="KTB36088.1"/>
    <property type="molecule type" value="Genomic_DNA"/>
</dbReference>
<dbReference type="AlphaFoldDB" id="A0A0W0FIC7"/>